<feature type="transmembrane region" description="Helical" evidence="1">
    <location>
        <begin position="7"/>
        <end position="27"/>
    </location>
</feature>
<evidence type="ECO:0000313" key="2">
    <source>
        <dbReference type="EMBL" id="TCJ18748.1"/>
    </source>
</evidence>
<proteinExistence type="predicted"/>
<accession>A0A4R1BN34</accession>
<dbReference type="AlphaFoldDB" id="A0A4R1BN34"/>
<keyword evidence="3" id="KW-1185">Reference proteome</keyword>
<gene>
    <name evidence="2" type="ORF">EPD60_03030</name>
</gene>
<dbReference type="EMBL" id="SJZI01000003">
    <property type="protein sequence ID" value="TCJ18748.1"/>
    <property type="molecule type" value="Genomic_DNA"/>
</dbReference>
<evidence type="ECO:0000256" key="1">
    <source>
        <dbReference type="SAM" id="Phobius"/>
    </source>
</evidence>
<keyword evidence="1" id="KW-0812">Transmembrane</keyword>
<sequence length="73" mass="8198">MIKKNRILVLGLYALLCVAIALFVEMYLFGDPFSWGTVITAAIFGVVLIKMLERMAKAKERKRGSQATRGTNY</sequence>
<protein>
    <submittedName>
        <fullName evidence="2">Uncharacterized protein</fullName>
    </submittedName>
</protein>
<feature type="transmembrane region" description="Helical" evidence="1">
    <location>
        <begin position="33"/>
        <end position="52"/>
    </location>
</feature>
<keyword evidence="1" id="KW-1133">Transmembrane helix</keyword>
<keyword evidence="1" id="KW-0472">Membrane</keyword>
<organism evidence="2 3">
    <name type="scientific">Flaviaesturariibacter flavus</name>
    <dbReference type="NCBI Taxonomy" id="2502780"/>
    <lineage>
        <taxon>Bacteria</taxon>
        <taxon>Pseudomonadati</taxon>
        <taxon>Bacteroidota</taxon>
        <taxon>Chitinophagia</taxon>
        <taxon>Chitinophagales</taxon>
        <taxon>Chitinophagaceae</taxon>
        <taxon>Flaviaestuariibacter</taxon>
    </lineage>
</organism>
<dbReference type="Proteomes" id="UP000295334">
    <property type="component" value="Unassembled WGS sequence"/>
</dbReference>
<evidence type="ECO:0000313" key="3">
    <source>
        <dbReference type="Proteomes" id="UP000295334"/>
    </source>
</evidence>
<dbReference type="RefSeq" id="WP_131446717.1">
    <property type="nucleotide sequence ID" value="NZ_SJZI01000003.1"/>
</dbReference>
<name>A0A4R1BN34_9BACT</name>
<reference evidence="2 3" key="1">
    <citation type="submission" date="2019-03" db="EMBL/GenBank/DDBJ databases">
        <authorList>
            <person name="Kim M.K.M."/>
        </authorList>
    </citation>
    <scope>NUCLEOTIDE SEQUENCE [LARGE SCALE GENOMIC DNA]</scope>
    <source>
        <strain evidence="2 3">17J68-12</strain>
    </source>
</reference>
<comment type="caution">
    <text evidence="2">The sequence shown here is derived from an EMBL/GenBank/DDBJ whole genome shotgun (WGS) entry which is preliminary data.</text>
</comment>